<gene>
    <name evidence="2" type="ORF">M407DRAFT_68607</name>
</gene>
<dbReference type="STRING" id="1051891.A0A0C3QGT4"/>
<dbReference type="InterPro" id="IPR048661">
    <property type="entry name" value="CPL1-like"/>
</dbReference>
<feature type="domain" description="Protein CPL1-like" evidence="1">
    <location>
        <begin position="40"/>
        <end position="84"/>
    </location>
</feature>
<organism evidence="2 3">
    <name type="scientific">Tulasnella calospora MUT 4182</name>
    <dbReference type="NCBI Taxonomy" id="1051891"/>
    <lineage>
        <taxon>Eukaryota</taxon>
        <taxon>Fungi</taxon>
        <taxon>Dikarya</taxon>
        <taxon>Basidiomycota</taxon>
        <taxon>Agaricomycotina</taxon>
        <taxon>Agaricomycetes</taxon>
        <taxon>Cantharellales</taxon>
        <taxon>Tulasnellaceae</taxon>
        <taxon>Tulasnella</taxon>
    </lineage>
</organism>
<reference evidence="3" key="2">
    <citation type="submission" date="2015-01" db="EMBL/GenBank/DDBJ databases">
        <title>Evolutionary Origins and Diversification of the Mycorrhizal Mutualists.</title>
        <authorList>
            <consortium name="DOE Joint Genome Institute"/>
            <consortium name="Mycorrhizal Genomics Consortium"/>
            <person name="Kohler A."/>
            <person name="Kuo A."/>
            <person name="Nagy L.G."/>
            <person name="Floudas D."/>
            <person name="Copeland A."/>
            <person name="Barry K.W."/>
            <person name="Cichocki N."/>
            <person name="Veneault-Fourrey C."/>
            <person name="LaButti K."/>
            <person name="Lindquist E.A."/>
            <person name="Lipzen A."/>
            <person name="Lundell T."/>
            <person name="Morin E."/>
            <person name="Murat C."/>
            <person name="Riley R."/>
            <person name="Ohm R."/>
            <person name="Sun H."/>
            <person name="Tunlid A."/>
            <person name="Henrissat B."/>
            <person name="Grigoriev I.V."/>
            <person name="Hibbett D.S."/>
            <person name="Martin F."/>
        </authorList>
    </citation>
    <scope>NUCLEOTIDE SEQUENCE [LARGE SCALE GENOMIC DNA]</scope>
    <source>
        <strain evidence="3">MUT 4182</strain>
    </source>
</reference>
<proteinExistence type="predicted"/>
<dbReference type="Proteomes" id="UP000054248">
    <property type="component" value="Unassembled WGS sequence"/>
</dbReference>
<evidence type="ECO:0000313" key="2">
    <source>
        <dbReference type="EMBL" id="KIO30900.1"/>
    </source>
</evidence>
<evidence type="ECO:0000259" key="1">
    <source>
        <dbReference type="Pfam" id="PF21671"/>
    </source>
</evidence>
<dbReference type="OrthoDB" id="439917at2759"/>
<protein>
    <recommendedName>
        <fullName evidence="1">Protein CPL1-like domain-containing protein</fullName>
    </recommendedName>
</protein>
<keyword evidence="3" id="KW-1185">Reference proteome</keyword>
<dbReference type="Pfam" id="PF21671">
    <property type="entry name" value="CPL1-like"/>
    <property type="match status" value="1"/>
</dbReference>
<name>A0A0C3QGT4_9AGAM</name>
<dbReference type="EMBL" id="KN822967">
    <property type="protein sequence ID" value="KIO30900.1"/>
    <property type="molecule type" value="Genomic_DNA"/>
</dbReference>
<evidence type="ECO:0000313" key="3">
    <source>
        <dbReference type="Proteomes" id="UP000054248"/>
    </source>
</evidence>
<sequence length="111" mass="11790">MVSFYAKVASCPFQRQACPIFSDDLWVPGSNTSQPAAAEYECVATLRDLDNCGGCTSTGEGTACTSIEGVRGASCVQGKCEISTSYRRVSLGRSDANLQLDSSFLLRGIHP</sequence>
<dbReference type="HOGENOM" id="CLU_2160264_0_0_1"/>
<reference evidence="2 3" key="1">
    <citation type="submission" date="2014-04" db="EMBL/GenBank/DDBJ databases">
        <authorList>
            <consortium name="DOE Joint Genome Institute"/>
            <person name="Kuo A."/>
            <person name="Girlanda M."/>
            <person name="Perotto S."/>
            <person name="Kohler A."/>
            <person name="Nagy L.G."/>
            <person name="Floudas D."/>
            <person name="Copeland A."/>
            <person name="Barry K.W."/>
            <person name="Cichocki N."/>
            <person name="Veneault-Fourrey C."/>
            <person name="LaButti K."/>
            <person name="Lindquist E.A."/>
            <person name="Lipzen A."/>
            <person name="Lundell T."/>
            <person name="Morin E."/>
            <person name="Murat C."/>
            <person name="Sun H."/>
            <person name="Tunlid A."/>
            <person name="Henrissat B."/>
            <person name="Grigoriev I.V."/>
            <person name="Hibbett D.S."/>
            <person name="Martin F."/>
            <person name="Nordberg H.P."/>
            <person name="Cantor M.N."/>
            <person name="Hua S.X."/>
        </authorList>
    </citation>
    <scope>NUCLEOTIDE SEQUENCE [LARGE SCALE GENOMIC DNA]</scope>
    <source>
        <strain evidence="2 3">MUT 4182</strain>
    </source>
</reference>
<dbReference type="PANTHER" id="PTHR35192:SF2">
    <property type="entry name" value="APPLE DOMAIN-CONTAINING PROTEIN"/>
    <property type="match status" value="1"/>
</dbReference>
<dbReference type="PANTHER" id="PTHR35192">
    <property type="entry name" value="PROTEIN, PUTATIVE-RELATED"/>
    <property type="match status" value="1"/>
</dbReference>
<accession>A0A0C3QGT4</accession>
<dbReference type="AlphaFoldDB" id="A0A0C3QGT4"/>
<dbReference type="InterPro" id="IPR038955">
    <property type="entry name" value="PriA/CPL1_fungi"/>
</dbReference>